<keyword evidence="14" id="KW-0457">Lysine biosynthesis</keyword>
<evidence type="ECO:0000256" key="16">
    <source>
        <dbReference type="PIRSR" id="PIRSR000726-1"/>
    </source>
</evidence>
<proteinExistence type="inferred from homology"/>
<dbReference type="InterPro" id="IPR001048">
    <property type="entry name" value="Asp/Glu/Uridylate_kinase"/>
</dbReference>
<sequence>MALVVQKYGGSSVADASRIKRVAQRIVATKKAGNDVVVIVSAMGDTTDELLDLAQQVSPLPPGRELDMLLTSGERISMALLAMAIANLGHEARSFTGSQAGVITDSSHGRARIIDVTPGRIREALDGGQIAIVAGFQGVSQDTKDITTLGRGGSDTTAVALAAALSADVCEIYTDVDGIFTADPRIVPTARQIPKISYEEMMEMAACGAKILHLRCVEYARRFGLPIHVRSSFSTKEGTWVVFAPDSEGIEMEQPIISGVAHDRSEAKITVVGVPDKVGEAATIFKTLADAEVNIDMIVQNVSAATTGRTDISFTLPTTDGSTALTSLKRIQERIGFESLLFDDQIGKVSLIGAGMRSHPGVTATFFAALADAGVNIEMISTSEIRISVIVGQDEVDTAVNAAHRAFDLDADQVEAVIYGGTGR</sequence>
<feature type="binding site" evidence="16">
    <location>
        <begin position="7"/>
        <end position="10"/>
    </location>
    <ligand>
        <name>ATP</name>
        <dbReference type="ChEBI" id="CHEBI:30616"/>
    </ligand>
</feature>
<comment type="pathway">
    <text evidence="2 18">Amino-acid biosynthesis; L-lysine biosynthesis via DAP pathway; (S)-tetrahydrodipicolinate from L-aspartate: step 1/4.</text>
</comment>
<dbReference type="GO" id="GO:0009089">
    <property type="term" value="P:lysine biosynthetic process via diaminopimelate"/>
    <property type="evidence" value="ECO:0007669"/>
    <property type="project" value="UniProtKB-UniPathway"/>
</dbReference>
<evidence type="ECO:0000256" key="13">
    <source>
        <dbReference type="ARBA" id="ARBA00022915"/>
    </source>
</evidence>
<dbReference type="EMBL" id="FZOD01000020">
    <property type="protein sequence ID" value="SNS96092.1"/>
    <property type="molecule type" value="Genomic_DNA"/>
</dbReference>
<accession>A0A239IRS1</accession>
<evidence type="ECO:0000259" key="19">
    <source>
        <dbReference type="PROSITE" id="PS51671"/>
    </source>
</evidence>
<dbReference type="InterPro" id="IPR018042">
    <property type="entry name" value="Aspartate_kinase_CS"/>
</dbReference>
<dbReference type="PANTHER" id="PTHR21499">
    <property type="entry name" value="ASPARTATE KINASE"/>
    <property type="match status" value="1"/>
</dbReference>
<feature type="binding site" evidence="16">
    <location>
        <position position="47"/>
    </location>
    <ligand>
        <name>substrate</name>
    </ligand>
</feature>
<feature type="binding site" evidence="16">
    <location>
        <position position="74"/>
    </location>
    <ligand>
        <name>substrate</name>
    </ligand>
</feature>
<dbReference type="SUPFAM" id="SSF53633">
    <property type="entry name" value="Carbamate kinase-like"/>
    <property type="match status" value="1"/>
</dbReference>
<comment type="catalytic activity">
    <reaction evidence="15 17">
        <text>L-aspartate + ATP = 4-phospho-L-aspartate + ADP</text>
        <dbReference type="Rhea" id="RHEA:23776"/>
        <dbReference type="ChEBI" id="CHEBI:29991"/>
        <dbReference type="ChEBI" id="CHEBI:30616"/>
        <dbReference type="ChEBI" id="CHEBI:57535"/>
        <dbReference type="ChEBI" id="CHEBI:456216"/>
        <dbReference type="EC" id="2.7.2.4"/>
    </reaction>
</comment>
<feature type="domain" description="ACT" evidence="19">
    <location>
        <begin position="269"/>
        <end position="354"/>
    </location>
</feature>
<dbReference type="NCBIfam" id="NF005155">
    <property type="entry name" value="PRK06635.1-4"/>
    <property type="match status" value="1"/>
</dbReference>
<dbReference type="InterPro" id="IPR036393">
    <property type="entry name" value="AceGlu_kinase-like_sf"/>
</dbReference>
<comment type="pathway">
    <text evidence="3 18">Amino-acid biosynthesis; L-methionine biosynthesis via de novo pathway; L-homoserine from L-aspartate: step 1/3.</text>
</comment>
<dbReference type="InterPro" id="IPR005260">
    <property type="entry name" value="Asp_kin_monofn"/>
</dbReference>
<evidence type="ECO:0000313" key="21">
    <source>
        <dbReference type="Proteomes" id="UP000198282"/>
    </source>
</evidence>
<evidence type="ECO:0000256" key="18">
    <source>
        <dbReference type="RuleBase" id="RU004249"/>
    </source>
</evidence>
<dbReference type="InterPro" id="IPR001341">
    <property type="entry name" value="Asp_kinase"/>
</dbReference>
<dbReference type="NCBIfam" id="NF005154">
    <property type="entry name" value="PRK06635.1-2"/>
    <property type="match status" value="1"/>
</dbReference>
<dbReference type="NCBIfam" id="TIGR00656">
    <property type="entry name" value="asp_kin_monofn"/>
    <property type="match status" value="1"/>
</dbReference>
<dbReference type="Pfam" id="PF00696">
    <property type="entry name" value="AA_kinase"/>
    <property type="match status" value="1"/>
</dbReference>
<dbReference type="FunFam" id="3.40.1160.10:FF:000002">
    <property type="entry name" value="Aspartokinase"/>
    <property type="match status" value="1"/>
</dbReference>
<comment type="function">
    <text evidence="1">Catalyzes the phosphorylation of the beta-carboxyl group of aspartic acid with ATP to yield 4-phospho-L-aspartate, which is involved in the branched biosynthetic pathway leading to the biosynthesis of amino acids lysine, threonine, isoleucine and methionine.</text>
</comment>
<name>A0A239IRS1_9ACTN</name>
<dbReference type="PANTHER" id="PTHR21499:SF3">
    <property type="entry name" value="ASPARTOKINASE"/>
    <property type="match status" value="1"/>
</dbReference>
<dbReference type="OrthoDB" id="9799110at2"/>
<organism evidence="20 21">
    <name type="scientific">Streptosporangium subroseum</name>
    <dbReference type="NCBI Taxonomy" id="106412"/>
    <lineage>
        <taxon>Bacteria</taxon>
        <taxon>Bacillati</taxon>
        <taxon>Actinomycetota</taxon>
        <taxon>Actinomycetes</taxon>
        <taxon>Streptosporangiales</taxon>
        <taxon>Streptosporangiaceae</taxon>
        <taxon>Streptosporangium</taxon>
    </lineage>
</organism>
<dbReference type="SUPFAM" id="SSF55021">
    <property type="entry name" value="ACT-like"/>
    <property type="match status" value="2"/>
</dbReference>
<evidence type="ECO:0000256" key="15">
    <source>
        <dbReference type="ARBA" id="ARBA00047872"/>
    </source>
</evidence>
<dbReference type="GO" id="GO:0005524">
    <property type="term" value="F:ATP binding"/>
    <property type="evidence" value="ECO:0007669"/>
    <property type="project" value="UniProtKB-KW"/>
</dbReference>
<evidence type="ECO:0000256" key="2">
    <source>
        <dbReference type="ARBA" id="ARBA00004766"/>
    </source>
</evidence>
<evidence type="ECO:0000256" key="6">
    <source>
        <dbReference type="ARBA" id="ARBA00013059"/>
    </source>
</evidence>
<reference evidence="20 21" key="1">
    <citation type="submission" date="2017-06" db="EMBL/GenBank/DDBJ databases">
        <authorList>
            <person name="Kim H.J."/>
            <person name="Triplett B.A."/>
        </authorList>
    </citation>
    <scope>NUCLEOTIDE SEQUENCE [LARGE SCALE GENOMIC DNA]</scope>
    <source>
        <strain evidence="20 21">CGMCC 4.2132</strain>
    </source>
</reference>
<dbReference type="GO" id="GO:0005829">
    <property type="term" value="C:cytosol"/>
    <property type="evidence" value="ECO:0007669"/>
    <property type="project" value="TreeGrafter"/>
</dbReference>
<comment type="pathway">
    <text evidence="4 18">Amino-acid biosynthesis; L-threonine biosynthesis; L-threonine from L-aspartate: step 1/5.</text>
</comment>
<dbReference type="Gene3D" id="3.30.2130.10">
    <property type="entry name" value="VC0802-like"/>
    <property type="match status" value="1"/>
</dbReference>
<dbReference type="InterPro" id="IPR054352">
    <property type="entry name" value="ACT_Aspartokinase"/>
</dbReference>
<keyword evidence="8 18" id="KW-0028">Amino-acid biosynthesis</keyword>
<dbReference type="Pfam" id="PF22468">
    <property type="entry name" value="ACT_9"/>
    <property type="match status" value="2"/>
</dbReference>
<keyword evidence="10 16" id="KW-0547">Nucleotide-binding</keyword>
<comment type="similarity">
    <text evidence="5 17">Belongs to the aspartokinase family.</text>
</comment>
<dbReference type="InterPro" id="IPR002912">
    <property type="entry name" value="ACT_dom"/>
</dbReference>
<dbReference type="InterPro" id="IPR045865">
    <property type="entry name" value="ACT-like_dom_sf"/>
</dbReference>
<dbReference type="PROSITE" id="PS51671">
    <property type="entry name" value="ACT"/>
    <property type="match status" value="1"/>
</dbReference>
<dbReference type="NCBIfam" id="NF005153">
    <property type="entry name" value="PRK06635.1-1"/>
    <property type="match status" value="1"/>
</dbReference>
<dbReference type="AlphaFoldDB" id="A0A239IRS1"/>
<protein>
    <recommendedName>
        <fullName evidence="7 17">Aspartokinase</fullName>
        <ecNumber evidence="6 17">2.7.2.4</ecNumber>
    </recommendedName>
</protein>
<feature type="binding site" evidence="16">
    <location>
        <position position="185"/>
    </location>
    <ligand>
        <name>ATP</name>
        <dbReference type="ChEBI" id="CHEBI:30616"/>
    </ligand>
</feature>
<keyword evidence="9 17" id="KW-0808">Transferase</keyword>
<evidence type="ECO:0000256" key="11">
    <source>
        <dbReference type="ARBA" id="ARBA00022777"/>
    </source>
</evidence>
<dbReference type="EC" id="2.7.2.4" evidence="6 17"/>
<evidence type="ECO:0000256" key="7">
    <source>
        <dbReference type="ARBA" id="ARBA00016273"/>
    </source>
</evidence>
<keyword evidence="21" id="KW-1185">Reference proteome</keyword>
<dbReference type="RefSeq" id="WP_089209081.1">
    <property type="nucleotide sequence ID" value="NZ_FZOD01000020.1"/>
</dbReference>
<evidence type="ECO:0000256" key="1">
    <source>
        <dbReference type="ARBA" id="ARBA00002843"/>
    </source>
</evidence>
<evidence type="ECO:0000256" key="5">
    <source>
        <dbReference type="ARBA" id="ARBA00010122"/>
    </source>
</evidence>
<dbReference type="UniPathway" id="UPA00034">
    <property type="reaction ID" value="UER00015"/>
</dbReference>
<evidence type="ECO:0000256" key="8">
    <source>
        <dbReference type="ARBA" id="ARBA00022605"/>
    </source>
</evidence>
<dbReference type="CDD" id="cd04261">
    <property type="entry name" value="AAK_AKii-LysC-BS"/>
    <property type="match status" value="1"/>
</dbReference>
<gene>
    <name evidence="20" type="ORF">SAMN05216276_102079</name>
</gene>
<dbReference type="CDD" id="cd04913">
    <property type="entry name" value="ACT_AKii-LysC-BS-like_1"/>
    <property type="match status" value="1"/>
</dbReference>
<keyword evidence="13" id="KW-0220">Diaminopimelate biosynthesis</keyword>
<dbReference type="Gene3D" id="3.40.1160.10">
    <property type="entry name" value="Acetylglutamate kinase-like"/>
    <property type="match status" value="1"/>
</dbReference>
<feature type="binding site" evidence="16">
    <location>
        <begin position="174"/>
        <end position="175"/>
    </location>
    <ligand>
        <name>ATP</name>
        <dbReference type="ChEBI" id="CHEBI:30616"/>
    </ligand>
</feature>
<dbReference type="CDD" id="cd04923">
    <property type="entry name" value="ACT_AK-LysC-DapG-like_2"/>
    <property type="match status" value="1"/>
</dbReference>
<dbReference type="GO" id="GO:0004072">
    <property type="term" value="F:aspartate kinase activity"/>
    <property type="evidence" value="ECO:0007669"/>
    <property type="project" value="UniProtKB-EC"/>
</dbReference>
<dbReference type="GO" id="GO:0009090">
    <property type="term" value="P:homoserine biosynthetic process"/>
    <property type="evidence" value="ECO:0007669"/>
    <property type="project" value="TreeGrafter"/>
</dbReference>
<dbReference type="NCBIfam" id="TIGR00657">
    <property type="entry name" value="asp_kinases"/>
    <property type="match status" value="1"/>
</dbReference>
<dbReference type="PROSITE" id="PS00324">
    <property type="entry name" value="ASPARTOKINASE"/>
    <property type="match status" value="1"/>
</dbReference>
<dbReference type="UniPathway" id="UPA00051">
    <property type="reaction ID" value="UER00462"/>
</dbReference>
<keyword evidence="11 17" id="KW-0418">Kinase</keyword>
<evidence type="ECO:0000256" key="3">
    <source>
        <dbReference type="ARBA" id="ARBA00004986"/>
    </source>
</evidence>
<dbReference type="UniPathway" id="UPA00050">
    <property type="reaction ID" value="UER00461"/>
</dbReference>
<evidence type="ECO:0000256" key="12">
    <source>
        <dbReference type="ARBA" id="ARBA00022840"/>
    </source>
</evidence>
<dbReference type="GO" id="GO:0019877">
    <property type="term" value="P:diaminopimelate biosynthetic process"/>
    <property type="evidence" value="ECO:0007669"/>
    <property type="project" value="UniProtKB-KW"/>
</dbReference>
<evidence type="ECO:0000256" key="17">
    <source>
        <dbReference type="RuleBase" id="RU003448"/>
    </source>
</evidence>
<evidence type="ECO:0000256" key="14">
    <source>
        <dbReference type="ARBA" id="ARBA00023154"/>
    </source>
</evidence>
<dbReference type="GO" id="GO:0009088">
    <property type="term" value="P:threonine biosynthetic process"/>
    <property type="evidence" value="ECO:0007669"/>
    <property type="project" value="UniProtKB-UniPathway"/>
</dbReference>
<evidence type="ECO:0000256" key="4">
    <source>
        <dbReference type="ARBA" id="ARBA00005139"/>
    </source>
</evidence>
<dbReference type="PIRSF" id="PIRSF000726">
    <property type="entry name" value="Asp_kin"/>
    <property type="match status" value="1"/>
</dbReference>
<dbReference type="InterPro" id="IPR041740">
    <property type="entry name" value="AKii-LysC-BS"/>
</dbReference>
<keyword evidence="12 16" id="KW-0067">ATP-binding</keyword>
<evidence type="ECO:0000313" key="20">
    <source>
        <dbReference type="EMBL" id="SNS96092.1"/>
    </source>
</evidence>
<dbReference type="FunFam" id="3.30.2130.10:FF:000002">
    <property type="entry name" value="Aspartokinase"/>
    <property type="match status" value="1"/>
</dbReference>
<evidence type="ECO:0000256" key="9">
    <source>
        <dbReference type="ARBA" id="ARBA00022679"/>
    </source>
</evidence>
<dbReference type="Proteomes" id="UP000198282">
    <property type="component" value="Unassembled WGS sequence"/>
</dbReference>
<evidence type="ECO:0000256" key="10">
    <source>
        <dbReference type="ARBA" id="ARBA00022741"/>
    </source>
</evidence>